<gene>
    <name evidence="7" type="ORF">C1H46_003866</name>
</gene>
<organism evidence="7 8">
    <name type="scientific">Malus baccata</name>
    <name type="common">Siberian crab apple</name>
    <name type="synonym">Pyrus baccata</name>
    <dbReference type="NCBI Taxonomy" id="106549"/>
    <lineage>
        <taxon>Eukaryota</taxon>
        <taxon>Viridiplantae</taxon>
        <taxon>Streptophyta</taxon>
        <taxon>Embryophyta</taxon>
        <taxon>Tracheophyta</taxon>
        <taxon>Spermatophyta</taxon>
        <taxon>Magnoliopsida</taxon>
        <taxon>eudicotyledons</taxon>
        <taxon>Gunneridae</taxon>
        <taxon>Pentapetalae</taxon>
        <taxon>rosids</taxon>
        <taxon>fabids</taxon>
        <taxon>Rosales</taxon>
        <taxon>Rosaceae</taxon>
        <taxon>Amygdaloideae</taxon>
        <taxon>Maleae</taxon>
        <taxon>Malus</taxon>
    </lineage>
</organism>
<reference evidence="7 8" key="1">
    <citation type="journal article" date="2019" name="G3 (Bethesda)">
        <title>Sequencing of a Wild Apple (Malus baccata) Genome Unravels the Differences Between Cultivated and Wild Apple Species Regarding Disease Resistance and Cold Tolerance.</title>
        <authorList>
            <person name="Chen X."/>
        </authorList>
    </citation>
    <scope>NUCLEOTIDE SEQUENCE [LARGE SCALE GENOMIC DNA]</scope>
    <source>
        <strain evidence="8">cv. Shandingzi</strain>
        <tissue evidence="7">Leaves</tissue>
    </source>
</reference>
<evidence type="ECO:0000256" key="1">
    <source>
        <dbReference type="ARBA" id="ARBA00004123"/>
    </source>
</evidence>
<keyword evidence="5" id="KW-0143">Chaperone</keyword>
<keyword evidence="8" id="KW-1185">Reference proteome</keyword>
<evidence type="ECO:0000313" key="8">
    <source>
        <dbReference type="Proteomes" id="UP000315295"/>
    </source>
</evidence>
<keyword evidence="3" id="KW-0805">Transcription regulation</keyword>
<comment type="similarity">
    <text evidence="2">Belongs to the ASF1 family.</text>
</comment>
<dbReference type="AlphaFoldDB" id="A0A540NHK5"/>
<evidence type="ECO:0000313" key="7">
    <source>
        <dbReference type="EMBL" id="TQE10528.1"/>
    </source>
</evidence>
<evidence type="ECO:0000256" key="5">
    <source>
        <dbReference type="ARBA" id="ARBA00023186"/>
    </source>
</evidence>
<keyword evidence="4" id="KW-0804">Transcription</keyword>
<dbReference type="GO" id="GO:0006325">
    <property type="term" value="P:chromatin organization"/>
    <property type="evidence" value="ECO:0007669"/>
    <property type="project" value="InterPro"/>
</dbReference>
<dbReference type="Gene3D" id="2.60.40.1490">
    <property type="entry name" value="Histone chaperone ASF1-like"/>
    <property type="match status" value="1"/>
</dbReference>
<evidence type="ECO:0000256" key="3">
    <source>
        <dbReference type="ARBA" id="ARBA00023015"/>
    </source>
</evidence>
<protein>
    <submittedName>
        <fullName evidence="7">Uncharacterized protein</fullName>
    </submittedName>
</protein>
<sequence length="53" mass="6131">MSAINITNVTVLDNPALFLAPFQFEISYDCNTPFKDDTVFPSLSCFLFLYLWF</sequence>
<evidence type="ECO:0000256" key="2">
    <source>
        <dbReference type="ARBA" id="ARBA00006051"/>
    </source>
</evidence>
<dbReference type="EMBL" id="VIEB01000040">
    <property type="protein sequence ID" value="TQE10528.1"/>
    <property type="molecule type" value="Genomic_DNA"/>
</dbReference>
<dbReference type="STRING" id="106549.A0A540NHK5"/>
<accession>A0A540NHK5</accession>
<comment type="subcellular location">
    <subcellularLocation>
        <location evidence="1">Nucleus</location>
    </subcellularLocation>
</comment>
<dbReference type="SUPFAM" id="SSF101546">
    <property type="entry name" value="ASF1-like"/>
    <property type="match status" value="1"/>
</dbReference>
<comment type="caution">
    <text evidence="7">The sequence shown here is derived from an EMBL/GenBank/DDBJ whole genome shotgun (WGS) entry which is preliminary data.</text>
</comment>
<proteinExistence type="inferred from homology"/>
<dbReference type="Pfam" id="PF04729">
    <property type="entry name" value="ASF1_hist_chap"/>
    <property type="match status" value="1"/>
</dbReference>
<keyword evidence="6" id="KW-0539">Nucleus</keyword>
<evidence type="ECO:0000256" key="6">
    <source>
        <dbReference type="ARBA" id="ARBA00023242"/>
    </source>
</evidence>
<dbReference type="Proteomes" id="UP000315295">
    <property type="component" value="Unassembled WGS sequence"/>
</dbReference>
<name>A0A540NHK5_MALBA</name>
<dbReference type="GO" id="GO:0005634">
    <property type="term" value="C:nucleus"/>
    <property type="evidence" value="ECO:0007669"/>
    <property type="project" value="UniProtKB-SubCell"/>
</dbReference>
<dbReference type="InterPro" id="IPR006818">
    <property type="entry name" value="ASF1-like"/>
</dbReference>
<evidence type="ECO:0000256" key="4">
    <source>
        <dbReference type="ARBA" id="ARBA00023163"/>
    </source>
</evidence>
<dbReference type="InterPro" id="IPR036747">
    <property type="entry name" value="ASF1-like_sf"/>
</dbReference>